<dbReference type="PROSITE" id="PS50102">
    <property type="entry name" value="RRM"/>
    <property type="match status" value="1"/>
</dbReference>
<keyword evidence="1" id="KW-0694">RNA-binding</keyword>
<dbReference type="InterPro" id="IPR000504">
    <property type="entry name" value="RRM_dom"/>
</dbReference>
<gene>
    <name evidence="5" type="ORF">AWJ20_1876</name>
</gene>
<dbReference type="InterPro" id="IPR007275">
    <property type="entry name" value="YTH_domain"/>
</dbReference>
<dbReference type="EMBL" id="CP014501">
    <property type="protein sequence ID" value="ANB13579.1"/>
    <property type="molecule type" value="Genomic_DNA"/>
</dbReference>
<evidence type="ECO:0008006" key="7">
    <source>
        <dbReference type="Google" id="ProtNLM"/>
    </source>
</evidence>
<dbReference type="PROSITE" id="PS50882">
    <property type="entry name" value="YTH"/>
    <property type="match status" value="1"/>
</dbReference>
<dbReference type="GO" id="GO:0000381">
    <property type="term" value="P:regulation of alternative mRNA splicing, via spliceosome"/>
    <property type="evidence" value="ECO:0007669"/>
    <property type="project" value="TreeGrafter"/>
</dbReference>
<feature type="region of interest" description="Disordered" evidence="2">
    <location>
        <begin position="34"/>
        <end position="55"/>
    </location>
</feature>
<dbReference type="Proteomes" id="UP000189580">
    <property type="component" value="Chromosome a"/>
</dbReference>
<dbReference type="PANTHER" id="PTHR12357:SF3">
    <property type="entry name" value="YTH DOMAIN-CONTAINING PROTEIN 1"/>
    <property type="match status" value="1"/>
</dbReference>
<dbReference type="Pfam" id="PF25701">
    <property type="entry name" value="RRM_YTH1"/>
    <property type="match status" value="1"/>
</dbReference>
<dbReference type="Pfam" id="PF04146">
    <property type="entry name" value="YTH"/>
    <property type="match status" value="1"/>
</dbReference>
<name>A0A167E308_9ASCO</name>
<dbReference type="GeneID" id="30033726"/>
<sequence length="364" mass="41052">MNQYGSVSQVNQYPTYSYDHYYLRYPYIAFQSSSQPSSSSKSSEILLPRGPPKKPWQSGHALWVGNLPYNTQLMELCKLFGTNDILSVFLIGKTKCAFVNYKTSKAAEEGNSVFKKRGGKLRGNTLLVKIKDSPDEIHRITSSLEPSSINASQLDQISQRHVLETKLGQPKDRFFICKSLTEEDLRASLRLGIWSTQSHNEEAFNNAFRCCDNVYIFFSANRARSFFGYARMESEIPHNHNSNLALGSISDPSWGPVSHPNTIETQPDPRIPLPAGRIVDDSSRGCLFWEATDNNQQAYGGYSGSNWTLPFRVRLLSPLGKILPFERTSHLFNSCNEGKPVKIARDGTEVSYEVGKRLVQLFDE</sequence>
<evidence type="ECO:0000256" key="1">
    <source>
        <dbReference type="PROSITE-ProRule" id="PRU00176"/>
    </source>
</evidence>
<dbReference type="Gene3D" id="3.10.590.10">
    <property type="entry name" value="ph1033 like domains"/>
    <property type="match status" value="1"/>
</dbReference>
<dbReference type="CDD" id="cd21134">
    <property type="entry name" value="YTH"/>
    <property type="match status" value="1"/>
</dbReference>
<dbReference type="PANTHER" id="PTHR12357">
    <property type="entry name" value="YTH YT521-B HOMOLOGY DOMAIN-CONTAINING"/>
    <property type="match status" value="1"/>
</dbReference>
<dbReference type="GO" id="GO:1990247">
    <property type="term" value="F:N6-methyladenosine-containing RNA reader activity"/>
    <property type="evidence" value="ECO:0007669"/>
    <property type="project" value="TreeGrafter"/>
</dbReference>
<dbReference type="GO" id="GO:0000398">
    <property type="term" value="P:mRNA splicing, via spliceosome"/>
    <property type="evidence" value="ECO:0007669"/>
    <property type="project" value="TreeGrafter"/>
</dbReference>
<keyword evidence="6" id="KW-1185">Reference proteome</keyword>
<evidence type="ECO:0000313" key="6">
    <source>
        <dbReference type="Proteomes" id="UP000189580"/>
    </source>
</evidence>
<protein>
    <recommendedName>
        <fullName evidence="7">YTH domain-containing protein</fullName>
    </recommendedName>
</protein>
<dbReference type="SMART" id="SM00360">
    <property type="entry name" value="RRM"/>
    <property type="match status" value="1"/>
</dbReference>
<feature type="compositionally biased region" description="Low complexity" evidence="2">
    <location>
        <begin position="34"/>
        <end position="43"/>
    </location>
</feature>
<dbReference type="SUPFAM" id="SSF54928">
    <property type="entry name" value="RNA-binding domain, RBD"/>
    <property type="match status" value="1"/>
</dbReference>
<feature type="domain" description="RRM" evidence="3">
    <location>
        <begin position="60"/>
        <end position="133"/>
    </location>
</feature>
<dbReference type="InterPro" id="IPR057720">
    <property type="entry name" value="RRM_YTH1"/>
</dbReference>
<proteinExistence type="predicted"/>
<dbReference type="InterPro" id="IPR045168">
    <property type="entry name" value="YTH_prot"/>
</dbReference>
<reference evidence="5 6" key="1">
    <citation type="submission" date="2016-02" db="EMBL/GenBank/DDBJ databases">
        <title>Complete genome sequence and transcriptome regulation of the pentose utilising yeast Sugiyamaella lignohabitans.</title>
        <authorList>
            <person name="Bellasio M."/>
            <person name="Peymann A."/>
            <person name="Valli M."/>
            <person name="Sipitzky M."/>
            <person name="Graf A."/>
            <person name="Sauer M."/>
            <person name="Marx H."/>
            <person name="Mattanovich D."/>
        </authorList>
    </citation>
    <scope>NUCLEOTIDE SEQUENCE [LARGE SCALE GENOMIC DNA]</scope>
    <source>
        <strain evidence="5 6">CBS 10342</strain>
    </source>
</reference>
<dbReference type="RefSeq" id="XP_018736056.1">
    <property type="nucleotide sequence ID" value="XM_018878788.1"/>
</dbReference>
<dbReference type="OrthoDB" id="306690at2759"/>
<dbReference type="KEGG" id="slb:AWJ20_1876"/>
<accession>A0A167E308</accession>
<feature type="domain" description="YTH" evidence="4">
    <location>
        <begin position="172"/>
        <end position="362"/>
    </location>
</feature>
<dbReference type="CDD" id="cd00590">
    <property type="entry name" value="RRM_SF"/>
    <property type="match status" value="1"/>
</dbReference>
<dbReference type="AlphaFoldDB" id="A0A167E308"/>
<dbReference type="Gene3D" id="3.30.70.330">
    <property type="match status" value="1"/>
</dbReference>
<evidence type="ECO:0000259" key="4">
    <source>
        <dbReference type="PROSITE" id="PS50882"/>
    </source>
</evidence>
<dbReference type="GO" id="GO:0005654">
    <property type="term" value="C:nucleoplasm"/>
    <property type="evidence" value="ECO:0007669"/>
    <property type="project" value="TreeGrafter"/>
</dbReference>
<evidence type="ECO:0000259" key="3">
    <source>
        <dbReference type="PROSITE" id="PS50102"/>
    </source>
</evidence>
<dbReference type="GO" id="GO:0003729">
    <property type="term" value="F:mRNA binding"/>
    <property type="evidence" value="ECO:0007669"/>
    <property type="project" value="TreeGrafter"/>
</dbReference>
<organism evidence="5 6">
    <name type="scientific">Sugiyamaella lignohabitans</name>
    <dbReference type="NCBI Taxonomy" id="796027"/>
    <lineage>
        <taxon>Eukaryota</taxon>
        <taxon>Fungi</taxon>
        <taxon>Dikarya</taxon>
        <taxon>Ascomycota</taxon>
        <taxon>Saccharomycotina</taxon>
        <taxon>Dipodascomycetes</taxon>
        <taxon>Dipodascales</taxon>
        <taxon>Trichomonascaceae</taxon>
        <taxon>Sugiyamaella</taxon>
    </lineage>
</organism>
<dbReference type="InterPro" id="IPR035979">
    <property type="entry name" value="RBD_domain_sf"/>
</dbReference>
<evidence type="ECO:0000313" key="5">
    <source>
        <dbReference type="EMBL" id="ANB13579.1"/>
    </source>
</evidence>
<evidence type="ECO:0000256" key="2">
    <source>
        <dbReference type="SAM" id="MobiDB-lite"/>
    </source>
</evidence>
<dbReference type="InterPro" id="IPR012677">
    <property type="entry name" value="Nucleotide-bd_a/b_plait_sf"/>
</dbReference>